<organism evidence="1 2">
    <name type="scientific">Actinocorallia herbida</name>
    <dbReference type="NCBI Taxonomy" id="58109"/>
    <lineage>
        <taxon>Bacteria</taxon>
        <taxon>Bacillati</taxon>
        <taxon>Actinomycetota</taxon>
        <taxon>Actinomycetes</taxon>
        <taxon>Streptosporangiales</taxon>
        <taxon>Thermomonosporaceae</taxon>
        <taxon>Actinocorallia</taxon>
    </lineage>
</organism>
<protein>
    <submittedName>
        <fullName evidence="1">Uncharacterized protein</fullName>
    </submittedName>
</protein>
<dbReference type="EMBL" id="RJKE01000001">
    <property type="protein sequence ID" value="ROO88095.1"/>
    <property type="molecule type" value="Genomic_DNA"/>
</dbReference>
<name>A0A3N1D3J1_9ACTN</name>
<keyword evidence="2" id="KW-1185">Reference proteome</keyword>
<dbReference type="AlphaFoldDB" id="A0A3N1D3J1"/>
<dbReference type="Proteomes" id="UP000272400">
    <property type="component" value="Unassembled WGS sequence"/>
</dbReference>
<evidence type="ECO:0000313" key="1">
    <source>
        <dbReference type="EMBL" id="ROO88095.1"/>
    </source>
</evidence>
<gene>
    <name evidence="1" type="ORF">EDD29_5753</name>
</gene>
<comment type="caution">
    <text evidence="1">The sequence shown here is derived from an EMBL/GenBank/DDBJ whole genome shotgun (WGS) entry which is preliminary data.</text>
</comment>
<evidence type="ECO:0000313" key="2">
    <source>
        <dbReference type="Proteomes" id="UP000272400"/>
    </source>
</evidence>
<accession>A0A3N1D3J1</accession>
<dbReference type="RefSeq" id="WP_281280952.1">
    <property type="nucleotide sequence ID" value="NZ_RJKE01000001.1"/>
</dbReference>
<reference evidence="1 2" key="1">
    <citation type="submission" date="2018-11" db="EMBL/GenBank/DDBJ databases">
        <title>Sequencing the genomes of 1000 actinobacteria strains.</title>
        <authorList>
            <person name="Klenk H.-P."/>
        </authorList>
    </citation>
    <scope>NUCLEOTIDE SEQUENCE [LARGE SCALE GENOMIC DNA]</scope>
    <source>
        <strain evidence="1 2">DSM 44254</strain>
    </source>
</reference>
<proteinExistence type="predicted"/>
<sequence length="44" mass="4625">MPVSNVLAARQALGLRLREIPIEAGPTAESLAAAAGWHNAIKIF</sequence>